<dbReference type="GO" id="GO:0016746">
    <property type="term" value="F:acyltransferase activity"/>
    <property type="evidence" value="ECO:0007669"/>
    <property type="project" value="UniProtKB-KW"/>
</dbReference>
<dbReference type="AlphaFoldDB" id="A0A4R8MQK7"/>
<reference evidence="2 3" key="1">
    <citation type="submission" date="2019-03" db="EMBL/GenBank/DDBJ databases">
        <title>Genomic Encyclopedia of Archaeal and Bacterial Type Strains, Phase II (KMG-II): from individual species to whole genera.</title>
        <authorList>
            <person name="Goeker M."/>
        </authorList>
    </citation>
    <scope>NUCLEOTIDE SEQUENCE [LARGE SCALE GENOMIC DNA]</scope>
    <source>
        <strain evidence="2 3">DSM 21537</strain>
    </source>
</reference>
<dbReference type="EMBL" id="SORO01000001">
    <property type="protein sequence ID" value="TDY71334.1"/>
    <property type="molecule type" value="Genomic_DNA"/>
</dbReference>
<keyword evidence="2" id="KW-0012">Acyltransferase</keyword>
<keyword evidence="1" id="KW-0472">Membrane</keyword>
<feature type="transmembrane region" description="Helical" evidence="1">
    <location>
        <begin position="87"/>
        <end position="109"/>
    </location>
</feature>
<dbReference type="Proteomes" id="UP000294684">
    <property type="component" value="Unassembled WGS sequence"/>
</dbReference>
<protein>
    <submittedName>
        <fullName evidence="2">1-acyl-sn-glycerol-3-phosphate acyltransferase</fullName>
    </submittedName>
</protein>
<evidence type="ECO:0000313" key="2">
    <source>
        <dbReference type="EMBL" id="TDY71334.1"/>
    </source>
</evidence>
<name>A0A4R8MQK7_LEPME</name>
<accession>A0A4R8MQK7</accession>
<gene>
    <name evidence="2" type="ORF">CLV96_0296</name>
</gene>
<keyword evidence="3" id="KW-1185">Reference proteome</keyword>
<sequence>MAISISIPINLVIFLGIVYFSLTKQRKNKYKLAQYSARLILFIGGQKVTSTKEEKADNNSNAYYLGNFIGIESLPALIFAIDEPTCLILRWFNFFIPIFGWAFFLLDFIPFSRKFSRFQNQIKKRILDDDYSVVNFPGGFHFLKRDDKSKVFKSVTLNPFNRDIKIIPFAITEHSLKQSVWYRSEIKIKFFSEIQFNSEKSKKEQIQNIESTIRMYLDTQSI</sequence>
<feature type="transmembrane region" description="Helical" evidence="1">
    <location>
        <begin position="6"/>
        <end position="22"/>
    </location>
</feature>
<evidence type="ECO:0000256" key="1">
    <source>
        <dbReference type="SAM" id="Phobius"/>
    </source>
</evidence>
<keyword evidence="1" id="KW-0812">Transmembrane</keyword>
<organism evidence="2 3">
    <name type="scientific">Leptospira meyeri</name>
    <dbReference type="NCBI Taxonomy" id="29508"/>
    <lineage>
        <taxon>Bacteria</taxon>
        <taxon>Pseudomonadati</taxon>
        <taxon>Spirochaetota</taxon>
        <taxon>Spirochaetia</taxon>
        <taxon>Leptospirales</taxon>
        <taxon>Leptospiraceae</taxon>
        <taxon>Leptospira</taxon>
    </lineage>
</organism>
<evidence type="ECO:0000313" key="3">
    <source>
        <dbReference type="Proteomes" id="UP000294684"/>
    </source>
</evidence>
<keyword evidence="2" id="KW-0808">Transferase</keyword>
<comment type="caution">
    <text evidence="2">The sequence shown here is derived from an EMBL/GenBank/DDBJ whole genome shotgun (WGS) entry which is preliminary data.</text>
</comment>
<proteinExistence type="predicted"/>
<dbReference type="SUPFAM" id="SSF69593">
    <property type="entry name" value="Glycerol-3-phosphate (1)-acyltransferase"/>
    <property type="match status" value="1"/>
</dbReference>
<keyword evidence="1" id="KW-1133">Transmembrane helix</keyword>